<evidence type="ECO:0000313" key="2">
    <source>
        <dbReference type="RefSeq" id="XP_025407910.1"/>
    </source>
</evidence>
<proteinExistence type="predicted"/>
<dbReference type="Gene3D" id="1.25.40.180">
    <property type="match status" value="1"/>
</dbReference>
<sequence length="244" mass="27862">MCCHVIEEACMGSRRFIRQGLSSAFKIKLIRSCKEVLTGAGVLPYIRTALQPQDPRRLEQSFDVNVRDRMHGTCRFMGELFMRDQMFKTVMSTIDMFMQIHDAHSLECLCVLLTIIAPKLEKVIDAPKQVYEKLKSYSVTGYADNVPLSRQTIDMIDILLSVRKYNTNASNSWRGDFTGRNTRKARNSRRREMQSVDHRANCISGEISQGCQNPPSCDNSTSAKHHGKQVTFNPVVSIIYYCDH</sequence>
<dbReference type="InterPro" id="IPR016024">
    <property type="entry name" value="ARM-type_fold"/>
</dbReference>
<gene>
    <name evidence="2" type="primary">LOC112681811</name>
</gene>
<accession>A0A8B8FC58</accession>
<dbReference type="SUPFAM" id="SSF48371">
    <property type="entry name" value="ARM repeat"/>
    <property type="match status" value="1"/>
</dbReference>
<dbReference type="RefSeq" id="XP_025407910.1">
    <property type="nucleotide sequence ID" value="XM_025552125.1"/>
</dbReference>
<dbReference type="AlphaFoldDB" id="A0A8B8FC58"/>
<evidence type="ECO:0000313" key="1">
    <source>
        <dbReference type="Proteomes" id="UP000694846"/>
    </source>
</evidence>
<protein>
    <submittedName>
        <fullName evidence="2">Uncharacterized protein LOC112681811</fullName>
    </submittedName>
</protein>
<reference evidence="2" key="1">
    <citation type="submission" date="2025-08" db="UniProtKB">
        <authorList>
            <consortium name="RefSeq"/>
        </authorList>
    </citation>
    <scope>IDENTIFICATION</scope>
    <source>
        <tissue evidence="2">Whole body</tissue>
    </source>
</reference>
<dbReference type="Proteomes" id="UP000694846">
    <property type="component" value="Unplaced"/>
</dbReference>
<keyword evidence="1" id="KW-1185">Reference proteome</keyword>
<organism evidence="1 2">
    <name type="scientific">Sipha flava</name>
    <name type="common">yellow sugarcane aphid</name>
    <dbReference type="NCBI Taxonomy" id="143950"/>
    <lineage>
        <taxon>Eukaryota</taxon>
        <taxon>Metazoa</taxon>
        <taxon>Ecdysozoa</taxon>
        <taxon>Arthropoda</taxon>
        <taxon>Hexapoda</taxon>
        <taxon>Insecta</taxon>
        <taxon>Pterygota</taxon>
        <taxon>Neoptera</taxon>
        <taxon>Paraneoptera</taxon>
        <taxon>Hemiptera</taxon>
        <taxon>Sternorrhyncha</taxon>
        <taxon>Aphidomorpha</taxon>
        <taxon>Aphidoidea</taxon>
        <taxon>Aphididae</taxon>
        <taxon>Sipha</taxon>
    </lineage>
</organism>
<name>A0A8B8FC58_9HEMI</name>
<dbReference type="GeneID" id="112681811"/>